<evidence type="ECO:0000313" key="1">
    <source>
        <dbReference type="EMBL" id="MFC7617091.1"/>
    </source>
</evidence>
<name>A0ABW2TWB9_9PSEU</name>
<accession>A0ABW2TWB9</accession>
<reference evidence="2" key="1">
    <citation type="journal article" date="2019" name="Int. J. Syst. Evol. Microbiol.">
        <title>The Global Catalogue of Microorganisms (GCM) 10K type strain sequencing project: providing services to taxonomists for standard genome sequencing and annotation.</title>
        <authorList>
            <consortium name="The Broad Institute Genomics Platform"/>
            <consortium name="The Broad Institute Genome Sequencing Center for Infectious Disease"/>
            <person name="Wu L."/>
            <person name="Ma J."/>
        </authorList>
    </citation>
    <scope>NUCLEOTIDE SEQUENCE [LARGE SCALE GENOMIC DNA]</scope>
    <source>
        <strain evidence="2">JCM 17695</strain>
    </source>
</reference>
<dbReference type="Proteomes" id="UP001596512">
    <property type="component" value="Unassembled WGS sequence"/>
</dbReference>
<dbReference type="EMBL" id="JBHTEY010000004">
    <property type="protein sequence ID" value="MFC7617091.1"/>
    <property type="molecule type" value="Genomic_DNA"/>
</dbReference>
<proteinExistence type="predicted"/>
<organism evidence="1 2">
    <name type="scientific">Actinokineospora soli</name>
    <dbReference type="NCBI Taxonomy" id="1048753"/>
    <lineage>
        <taxon>Bacteria</taxon>
        <taxon>Bacillati</taxon>
        <taxon>Actinomycetota</taxon>
        <taxon>Actinomycetes</taxon>
        <taxon>Pseudonocardiales</taxon>
        <taxon>Pseudonocardiaceae</taxon>
        <taxon>Actinokineospora</taxon>
    </lineage>
</organism>
<comment type="caution">
    <text evidence="1">The sequence shown here is derived from an EMBL/GenBank/DDBJ whole genome shotgun (WGS) entry which is preliminary data.</text>
</comment>
<keyword evidence="2" id="KW-1185">Reference proteome</keyword>
<sequence length="42" mass="4038">MSIGSPAAVPASTAPAAFGWPVIDWPQPATTAAPSASATATL</sequence>
<evidence type="ECO:0000313" key="2">
    <source>
        <dbReference type="Proteomes" id="UP001596512"/>
    </source>
</evidence>
<protein>
    <submittedName>
        <fullName evidence="1">Uncharacterized protein</fullName>
    </submittedName>
</protein>
<gene>
    <name evidence="1" type="ORF">ACFQV2_30355</name>
</gene>